<accession>A0AA40ELM0</accession>
<feature type="signal peptide" evidence="1">
    <location>
        <begin position="1"/>
        <end position="16"/>
    </location>
</feature>
<feature type="chain" id="PRO_5041351086" description="Secreted protein" evidence="1">
    <location>
        <begin position="17"/>
        <end position="209"/>
    </location>
</feature>
<comment type="caution">
    <text evidence="2">The sequence shown here is derived from an EMBL/GenBank/DDBJ whole genome shotgun (WGS) entry which is preliminary data.</text>
</comment>
<keyword evidence="3" id="KW-1185">Reference proteome</keyword>
<reference evidence="2" key="1">
    <citation type="submission" date="2023-06" db="EMBL/GenBank/DDBJ databases">
        <title>Genome-scale phylogeny and comparative genomics of the fungal order Sordariales.</title>
        <authorList>
            <consortium name="Lawrence Berkeley National Laboratory"/>
            <person name="Hensen N."/>
            <person name="Bonometti L."/>
            <person name="Westerberg I."/>
            <person name="Brannstrom I.O."/>
            <person name="Guillou S."/>
            <person name="Cros-Aarteil S."/>
            <person name="Calhoun S."/>
            <person name="Haridas S."/>
            <person name="Kuo A."/>
            <person name="Mondo S."/>
            <person name="Pangilinan J."/>
            <person name="Riley R."/>
            <person name="LaButti K."/>
            <person name="Andreopoulos B."/>
            <person name="Lipzen A."/>
            <person name="Chen C."/>
            <person name="Yanf M."/>
            <person name="Daum C."/>
            <person name="Ng V."/>
            <person name="Clum A."/>
            <person name="Steindorff A."/>
            <person name="Ohm R."/>
            <person name="Martin F."/>
            <person name="Silar P."/>
            <person name="Natvig D."/>
            <person name="Lalanne C."/>
            <person name="Gautier V."/>
            <person name="Ament-velasquez S.L."/>
            <person name="Kruys A."/>
            <person name="Hutchinson M.I."/>
            <person name="Powell A.J."/>
            <person name="Barry K."/>
            <person name="Miller A.N."/>
            <person name="Grigoriev I.V."/>
            <person name="Debuchy R."/>
            <person name="Gladieux P."/>
            <person name="Thoren M.H."/>
            <person name="Johannesson H."/>
        </authorList>
    </citation>
    <scope>NUCLEOTIDE SEQUENCE</scope>
    <source>
        <strain evidence="2">SMH3187-1</strain>
    </source>
</reference>
<evidence type="ECO:0000313" key="3">
    <source>
        <dbReference type="Proteomes" id="UP001172155"/>
    </source>
</evidence>
<protein>
    <recommendedName>
        <fullName evidence="4">Secreted protein</fullName>
    </recommendedName>
</protein>
<dbReference type="AlphaFoldDB" id="A0AA40ELM0"/>
<gene>
    <name evidence="2" type="ORF">B0T18DRAFT_440759</name>
</gene>
<dbReference type="Proteomes" id="UP001172155">
    <property type="component" value="Unassembled WGS sequence"/>
</dbReference>
<sequence>MKFFAPIAFILPLVAASPAAVPRQGLTTPSIVPGDVKVIGVSLLGTGCPPNSADVQVDATKTLMEITFSEYIVQTGPNTKASEWRKNCKLTLNLAFSEGFQFATLSTEMRGYAQVPKNTRGICTNTFDFTGIQGQANYGISLAGEREGPFTLKADPDVVSWSPCGGTTAIMNMNTQCSISPTQNQALIAVDRISGKITVQLSIEWRKCK</sequence>
<dbReference type="Pfam" id="PF14273">
    <property type="entry name" value="DUF4360"/>
    <property type="match status" value="1"/>
</dbReference>
<proteinExistence type="predicted"/>
<name>A0AA40ELM0_9PEZI</name>
<keyword evidence="1" id="KW-0732">Signal</keyword>
<dbReference type="PANTHER" id="PTHR38847">
    <property type="match status" value="1"/>
</dbReference>
<evidence type="ECO:0000313" key="2">
    <source>
        <dbReference type="EMBL" id="KAK0741545.1"/>
    </source>
</evidence>
<evidence type="ECO:0008006" key="4">
    <source>
        <dbReference type="Google" id="ProtNLM"/>
    </source>
</evidence>
<dbReference type="EMBL" id="JAUKUD010000006">
    <property type="protein sequence ID" value="KAK0741545.1"/>
    <property type="molecule type" value="Genomic_DNA"/>
</dbReference>
<dbReference type="InterPro" id="IPR025649">
    <property type="entry name" value="DUF4360"/>
</dbReference>
<evidence type="ECO:0000256" key="1">
    <source>
        <dbReference type="SAM" id="SignalP"/>
    </source>
</evidence>
<organism evidence="2 3">
    <name type="scientific">Schizothecium vesticola</name>
    <dbReference type="NCBI Taxonomy" id="314040"/>
    <lineage>
        <taxon>Eukaryota</taxon>
        <taxon>Fungi</taxon>
        <taxon>Dikarya</taxon>
        <taxon>Ascomycota</taxon>
        <taxon>Pezizomycotina</taxon>
        <taxon>Sordariomycetes</taxon>
        <taxon>Sordariomycetidae</taxon>
        <taxon>Sordariales</taxon>
        <taxon>Schizotheciaceae</taxon>
        <taxon>Schizothecium</taxon>
    </lineage>
</organism>
<dbReference type="PANTHER" id="PTHR38847:SF1">
    <property type="entry name" value="PSEUDOURIDINE SYNTHASE RSUA_RLUA-LIKE DOMAIN-CONTAINING PROTEIN"/>
    <property type="match status" value="1"/>
</dbReference>